<keyword evidence="13" id="KW-0472">Membrane</keyword>
<gene>
    <name evidence="15" type="ORF">MN116_007272</name>
</gene>
<dbReference type="PANTHER" id="PTHR33904:SF1">
    <property type="entry name" value="ESSENTIAL MCU REGULATOR, MITOCHONDRIAL"/>
    <property type="match status" value="1"/>
</dbReference>
<comment type="similarity">
    <text evidence="2 14">Belongs to the SMDT1/EMRE family.</text>
</comment>
<dbReference type="Proteomes" id="UP001292079">
    <property type="component" value="Unassembled WGS sequence"/>
</dbReference>
<keyword evidence="8 14" id="KW-0106">Calcium</keyword>
<evidence type="ECO:0000313" key="15">
    <source>
        <dbReference type="EMBL" id="KAK4469751.1"/>
    </source>
</evidence>
<keyword evidence="16" id="KW-1185">Reference proteome</keyword>
<comment type="subunit">
    <text evidence="14">Component of the uniplex complex. Interacts (via the transmembrane region) with MCU (via the first transmembrane region); the interaction is direct.</text>
</comment>
<evidence type="ECO:0000256" key="3">
    <source>
        <dbReference type="ARBA" id="ARBA00022180"/>
    </source>
</evidence>
<keyword evidence="7 14" id="KW-0999">Mitochondrion inner membrane</keyword>
<evidence type="ECO:0000256" key="8">
    <source>
        <dbReference type="ARBA" id="ARBA00022837"/>
    </source>
</evidence>
<dbReference type="PANTHER" id="PTHR33904">
    <property type="entry name" value="ESSENTIAL MCU REGULATOR, MITOCHONDRIAL"/>
    <property type="match status" value="1"/>
</dbReference>
<evidence type="ECO:0000256" key="12">
    <source>
        <dbReference type="ARBA" id="ARBA00023128"/>
    </source>
</evidence>
<dbReference type="GO" id="GO:0036444">
    <property type="term" value="P:calcium import into the mitochondrion"/>
    <property type="evidence" value="ECO:0007669"/>
    <property type="project" value="UniProtKB-UniRule"/>
</dbReference>
<evidence type="ECO:0000256" key="6">
    <source>
        <dbReference type="ARBA" id="ARBA00022692"/>
    </source>
</evidence>
<proteinExistence type="inferred from homology"/>
<protein>
    <recommendedName>
        <fullName evidence="3 14">Essential MCU regulator, mitochondrial</fullName>
    </recommendedName>
    <alternativeName>
        <fullName evidence="14">Single-pass membrane protein with aspartate-rich tail 1, mitochondrial</fullName>
    </alternativeName>
</protein>
<evidence type="ECO:0000256" key="2">
    <source>
        <dbReference type="ARBA" id="ARBA00008958"/>
    </source>
</evidence>
<keyword evidence="6" id="KW-0812">Transmembrane</keyword>
<evidence type="ECO:0000256" key="10">
    <source>
        <dbReference type="ARBA" id="ARBA00022989"/>
    </source>
</evidence>
<evidence type="ECO:0000256" key="7">
    <source>
        <dbReference type="ARBA" id="ARBA00022792"/>
    </source>
</evidence>
<reference evidence="15" key="2">
    <citation type="journal article" date="2023" name="Infect Dis Poverty">
        <title>Chromosome-scale genome of the human blood fluke Schistosoma mekongi and its implications for public health.</title>
        <authorList>
            <person name="Zhou M."/>
            <person name="Xu L."/>
            <person name="Xu D."/>
            <person name="Chen W."/>
            <person name="Khan J."/>
            <person name="Hu Y."/>
            <person name="Huang H."/>
            <person name="Wei H."/>
            <person name="Zhang Y."/>
            <person name="Chusongsang P."/>
            <person name="Tanasarnprasert K."/>
            <person name="Hu X."/>
            <person name="Limpanont Y."/>
            <person name="Lv Z."/>
        </authorList>
    </citation>
    <scope>NUCLEOTIDE SEQUENCE</scope>
    <source>
        <strain evidence="15">LV_2022a</strain>
    </source>
</reference>
<comment type="function">
    <text evidence="14">Essential regulatory subunit of the mitochondrial calcium uniporter complex (uniplex), a complex that mediates calcium uptake into mitochondria.</text>
</comment>
<keyword evidence="4 14" id="KW-0813">Transport</keyword>
<evidence type="ECO:0000313" key="16">
    <source>
        <dbReference type="Proteomes" id="UP001292079"/>
    </source>
</evidence>
<keyword evidence="10" id="KW-1133">Transmembrane helix</keyword>
<evidence type="ECO:0000256" key="11">
    <source>
        <dbReference type="ARBA" id="ARBA00023065"/>
    </source>
</evidence>
<evidence type="ECO:0000256" key="9">
    <source>
        <dbReference type="ARBA" id="ARBA00022946"/>
    </source>
</evidence>
<evidence type="ECO:0000256" key="14">
    <source>
        <dbReference type="RuleBase" id="RU369077"/>
    </source>
</evidence>
<keyword evidence="5 14" id="KW-0109">Calcium transport</keyword>
<evidence type="ECO:0000256" key="5">
    <source>
        <dbReference type="ARBA" id="ARBA00022568"/>
    </source>
</evidence>
<evidence type="ECO:0000256" key="13">
    <source>
        <dbReference type="ARBA" id="ARBA00023136"/>
    </source>
</evidence>
<keyword evidence="9 14" id="KW-0809">Transit peptide</keyword>
<name>A0AAE2D399_SCHME</name>
<comment type="subcellular location">
    <subcellularLocation>
        <location evidence="1 14">Mitochondrion inner membrane</location>
        <topology evidence="1 14">Single-pass membrane protein</topology>
    </subcellularLocation>
</comment>
<dbReference type="GO" id="GO:1990246">
    <property type="term" value="C:uniplex complex"/>
    <property type="evidence" value="ECO:0007669"/>
    <property type="project" value="UniProtKB-UniRule"/>
</dbReference>
<keyword evidence="12 14" id="KW-0496">Mitochondrion</keyword>
<dbReference type="GO" id="GO:0051560">
    <property type="term" value="P:mitochondrial calcium ion homeostasis"/>
    <property type="evidence" value="ECO:0007669"/>
    <property type="project" value="UniProtKB-UniRule"/>
</dbReference>
<organism evidence="15 16">
    <name type="scientific">Schistosoma mekongi</name>
    <name type="common">Parasitic worm</name>
    <dbReference type="NCBI Taxonomy" id="38744"/>
    <lineage>
        <taxon>Eukaryota</taxon>
        <taxon>Metazoa</taxon>
        <taxon>Spiralia</taxon>
        <taxon>Lophotrochozoa</taxon>
        <taxon>Platyhelminthes</taxon>
        <taxon>Trematoda</taxon>
        <taxon>Digenea</taxon>
        <taxon>Strigeidida</taxon>
        <taxon>Schistosomatoidea</taxon>
        <taxon>Schistosomatidae</taxon>
        <taxon>Schistosoma</taxon>
    </lineage>
</organism>
<evidence type="ECO:0000256" key="4">
    <source>
        <dbReference type="ARBA" id="ARBA00022448"/>
    </source>
</evidence>
<dbReference type="EMBL" id="JALJAT010000005">
    <property type="protein sequence ID" value="KAK4469751.1"/>
    <property type="molecule type" value="Genomic_DNA"/>
</dbReference>
<reference evidence="15" key="1">
    <citation type="submission" date="2022-04" db="EMBL/GenBank/DDBJ databases">
        <authorList>
            <person name="Xu L."/>
            <person name="Lv Z."/>
        </authorList>
    </citation>
    <scope>NUCLEOTIDE SEQUENCE</scope>
    <source>
        <strain evidence="15">LV_2022a</strain>
    </source>
</reference>
<keyword evidence="11 14" id="KW-0406">Ion transport</keyword>
<accession>A0AAE2D399</accession>
<evidence type="ECO:0000256" key="1">
    <source>
        <dbReference type="ARBA" id="ARBA00004434"/>
    </source>
</evidence>
<sequence>MIIRKLIEKFTRHQYSTKLSKSETKCYSGEPGSCSSTGAVYSRPLTTSLGLVKATCVVVSSIYTGAWISRNGAEFLEENEIFVPEDE</sequence>
<comment type="caution">
    <text evidence="15">The sequence shown here is derived from an EMBL/GenBank/DDBJ whole genome shotgun (WGS) entry which is preliminary data.</text>
</comment>
<dbReference type="AlphaFoldDB" id="A0AAE2D399"/>
<dbReference type="Pfam" id="PF10161">
    <property type="entry name" value="DDDD"/>
    <property type="match status" value="1"/>
</dbReference>
<dbReference type="InterPro" id="IPR018782">
    <property type="entry name" value="MCU_reg"/>
</dbReference>